<dbReference type="PANTHER" id="PTHR44858:SF1">
    <property type="entry name" value="UDP-N-ACETYLGLUCOSAMINE--PEPTIDE N-ACETYLGLUCOSAMINYLTRANSFERASE SPINDLY-RELATED"/>
    <property type="match status" value="1"/>
</dbReference>
<gene>
    <name evidence="3" type="ORF">FNU76_11925</name>
</gene>
<proteinExistence type="predicted"/>
<dbReference type="SUPFAM" id="SSF48452">
    <property type="entry name" value="TPR-like"/>
    <property type="match status" value="2"/>
</dbReference>
<dbReference type="InterPro" id="IPR050498">
    <property type="entry name" value="Ycf3"/>
</dbReference>
<dbReference type="InterPro" id="IPR019734">
    <property type="entry name" value="TPR_rpt"/>
</dbReference>
<reference evidence="4" key="1">
    <citation type="submission" date="2019-07" db="EMBL/GenBank/DDBJ databases">
        <title>Chitinimonas sp. nov., isolated from Ny-Alesund, arctica soil.</title>
        <authorList>
            <person name="Xu Q."/>
            <person name="Peng F."/>
        </authorList>
    </citation>
    <scope>NUCLEOTIDE SEQUENCE [LARGE SCALE GENOMIC DNA]</scope>
    <source>
        <strain evidence="4">R3-44</strain>
    </source>
</reference>
<dbReference type="InterPro" id="IPR011989">
    <property type="entry name" value="ARM-like"/>
</dbReference>
<accession>A0A516SFS6</accession>
<sequence length="1150" mass="127024">MEQAMRLSELVVQLKSLGPERETEFRQRLGGQASEYLEEYRFFVHEGDLRIASDVFNDEVNLLVTGNLIVDGVYQDGSGGGILIVAGSMWAKHVLSWSAMCIGGDLWVQGVILQYYNDWCFDCEGIVSTRLFMNMDKSCRLDSSKAMIESCDLDYCGDSWGESPEDALGIDDGDAETIIDHVYAAENAGRSPFCQPEVLPARDGAQQRRRVMHPDVTAEELARWAADFPLDVAARGTLPSGLESKLLAHPDSRVRQAVAAAPWLSEHGIQTLANDQDEWVRTALAGRGELPDQLLASLAGDGSAKVRAAVVYAHRDAGAEWLPALASDGDVSVRQAVATVPALSPELVAALLQDPDTLVRRRILKRQHVGEAVWRPLLDSPDTAIRNYLANAAASGEAPFGDAILVRQQALMQLIRDPEPSVRRNAAVGWLAPGFYDTHADAFAVDSESLVRTMFACRSRRSDLLAKLADDSDDSVRTTVAEHPLTPGATLLRMAKDADSDLVSTLLDNPALPADALDVLYRRFPGYCGETHPNTRFVLLLNKLPCKLLDEDEQRPTLAAYRQRWAAEPSAAEIEHCVRELLAKPSFQLQRALLPSRHYPPDLLDAYLVRYLRKRNKDYRYEMCEVAANPSLWEVTIRKIGAYLQQHADYELLKGLCRNAAVPAAVFAALALGLQDEHDRNKAAAAAWRWHGIADDELAPAAAGAFDGIDWLTMAVPALDIVETDDVESLIAQGNEQQVQGDFEAALACFEEALLELEGHADQAYRQLFSRYMVMHLCKELVYHQDDIEEERKAQLREKGIAMANTCLDGIARYAIMQFTPLGKMEMEAIRYAQNFLALDTLRHNGDDADALRAAQERIADALGYPLDPDEPGVHPADLLITLARLQVKLNEEDKVDPAIVYQALSAYPFDCEFGSLTGEALARLVEAQPDKVDYRVALGLLYRRTESPEAGIAAFSLALALMAERGQDEDKWTYTREEILNWRGDLYLDAGNHEAGLADLTEAISLDEDWPVAVAARGWAFYFNDQAEAGIADFQAALVLEPDNAAYLDGLSYCLMELARYEEAISCQEKLLAHERSAETLNSMAWALFQLGRLEQALTLVEEALGVDDTSAEAWDTKAEVLQQLGQLSAARECAQRAAMLAEASRKSE</sequence>
<dbReference type="Proteomes" id="UP000317550">
    <property type="component" value="Chromosome"/>
</dbReference>
<dbReference type="EMBL" id="CP041730">
    <property type="protein sequence ID" value="QDQ27011.1"/>
    <property type="molecule type" value="Genomic_DNA"/>
</dbReference>
<dbReference type="KEGG" id="cari:FNU76_11925"/>
<dbReference type="SMART" id="SM00028">
    <property type="entry name" value="TPR"/>
    <property type="match status" value="6"/>
</dbReference>
<keyword evidence="2" id="KW-0802">TPR repeat</keyword>
<keyword evidence="4" id="KW-1185">Reference proteome</keyword>
<organism evidence="3 4">
    <name type="scientific">Chitinimonas arctica</name>
    <dbReference type="NCBI Taxonomy" id="2594795"/>
    <lineage>
        <taxon>Bacteria</taxon>
        <taxon>Pseudomonadati</taxon>
        <taxon>Pseudomonadota</taxon>
        <taxon>Betaproteobacteria</taxon>
        <taxon>Neisseriales</taxon>
        <taxon>Chitinibacteraceae</taxon>
        <taxon>Chitinimonas</taxon>
    </lineage>
</organism>
<evidence type="ECO:0000313" key="4">
    <source>
        <dbReference type="Proteomes" id="UP000317550"/>
    </source>
</evidence>
<dbReference type="OrthoDB" id="5113951at2"/>
<dbReference type="InterPro" id="IPR016024">
    <property type="entry name" value="ARM-type_fold"/>
</dbReference>
<evidence type="ECO:0000256" key="1">
    <source>
        <dbReference type="ARBA" id="ARBA00022737"/>
    </source>
</evidence>
<name>A0A516SFS6_9NEIS</name>
<dbReference type="Pfam" id="PF13181">
    <property type="entry name" value="TPR_8"/>
    <property type="match status" value="1"/>
</dbReference>
<dbReference type="PANTHER" id="PTHR44858">
    <property type="entry name" value="TETRATRICOPEPTIDE REPEAT PROTEIN 6"/>
    <property type="match status" value="1"/>
</dbReference>
<keyword evidence="1" id="KW-0677">Repeat</keyword>
<evidence type="ECO:0000256" key="2">
    <source>
        <dbReference type="ARBA" id="ARBA00022803"/>
    </source>
</evidence>
<dbReference type="Gene3D" id="1.25.10.10">
    <property type="entry name" value="Leucine-rich Repeat Variant"/>
    <property type="match status" value="2"/>
</dbReference>
<dbReference type="InterPro" id="IPR011990">
    <property type="entry name" value="TPR-like_helical_dom_sf"/>
</dbReference>
<evidence type="ECO:0008006" key="5">
    <source>
        <dbReference type="Google" id="ProtNLM"/>
    </source>
</evidence>
<dbReference type="AlphaFoldDB" id="A0A516SFS6"/>
<evidence type="ECO:0000313" key="3">
    <source>
        <dbReference type="EMBL" id="QDQ27011.1"/>
    </source>
</evidence>
<dbReference type="Gene3D" id="1.25.40.10">
    <property type="entry name" value="Tetratricopeptide repeat domain"/>
    <property type="match status" value="3"/>
</dbReference>
<dbReference type="SUPFAM" id="SSF48371">
    <property type="entry name" value="ARM repeat"/>
    <property type="match status" value="1"/>
</dbReference>
<protein>
    <recommendedName>
        <fullName evidence="5">Tetratricopeptide repeat protein</fullName>
    </recommendedName>
</protein>